<evidence type="ECO:0000313" key="3">
    <source>
        <dbReference type="Proteomes" id="UP000433876"/>
    </source>
</evidence>
<sequence>MSAASERLFNYDSVSLSNPSTLIRLLRVHPAANYRDDARDHLYIVPICELRRIFRPKYSALSYAWGSDARSRSITIVDYACDSTTINGAASASNRGQNSEQGEESGLTGLPHSFLPITKSLDVCLRHLRSLGQLDSLPIWIDQICINQSDDSEKSDQVQLMRVIYTSAKQLLVWLGPSADDSDEVMDAWIQIGQKYLRTVGRPLAECDPTWQRVSRRLNVVEYKVDQLFNDALGI</sequence>
<gene>
    <name evidence="2" type="ORF">SMACR_07776</name>
</gene>
<name>A0A8S8ZMX9_SORMA</name>
<reference evidence="2 3" key="1">
    <citation type="submission" date="2017-07" db="EMBL/GenBank/DDBJ databases">
        <title>Genome sequence of the Sordaria macrospora wild type strain R19027.</title>
        <authorList>
            <person name="Nowrousian M."/>
            <person name="Teichert I."/>
            <person name="Kueck U."/>
        </authorList>
    </citation>
    <scope>NUCLEOTIDE SEQUENCE [LARGE SCALE GENOMIC DNA]</scope>
    <source>
        <strain evidence="2 3">R19027</strain>
        <tissue evidence="2">Mycelium</tissue>
    </source>
</reference>
<accession>A0A8S8ZMX9</accession>
<dbReference type="EMBL" id="NMPR01000109">
    <property type="protein sequence ID" value="KAA8630266.1"/>
    <property type="molecule type" value="Genomic_DNA"/>
</dbReference>
<evidence type="ECO:0000313" key="2">
    <source>
        <dbReference type="EMBL" id="KAA8630266.1"/>
    </source>
</evidence>
<evidence type="ECO:0000259" key="1">
    <source>
        <dbReference type="Pfam" id="PF06985"/>
    </source>
</evidence>
<dbReference type="PANTHER" id="PTHR24148:SF73">
    <property type="entry name" value="HET DOMAIN PROTEIN (AFU_ORTHOLOGUE AFUA_8G01020)"/>
    <property type="match status" value="1"/>
</dbReference>
<dbReference type="InterPro" id="IPR052895">
    <property type="entry name" value="HetReg/Transcr_Mod"/>
</dbReference>
<feature type="domain" description="Heterokaryon incompatibility" evidence="1">
    <location>
        <begin position="58"/>
        <end position="198"/>
    </location>
</feature>
<dbReference type="InterPro" id="IPR010730">
    <property type="entry name" value="HET"/>
</dbReference>
<comment type="caution">
    <text evidence="2">The sequence shown here is derived from an EMBL/GenBank/DDBJ whole genome shotgun (WGS) entry which is preliminary data.</text>
</comment>
<protein>
    <recommendedName>
        <fullName evidence="1">Heterokaryon incompatibility domain-containing protein</fullName>
    </recommendedName>
</protein>
<dbReference type="Pfam" id="PF06985">
    <property type="entry name" value="HET"/>
    <property type="match status" value="1"/>
</dbReference>
<dbReference type="VEuPathDB" id="FungiDB:SMAC_02764"/>
<proteinExistence type="predicted"/>
<organism evidence="2 3">
    <name type="scientific">Sordaria macrospora</name>
    <dbReference type="NCBI Taxonomy" id="5147"/>
    <lineage>
        <taxon>Eukaryota</taxon>
        <taxon>Fungi</taxon>
        <taxon>Dikarya</taxon>
        <taxon>Ascomycota</taxon>
        <taxon>Pezizomycotina</taxon>
        <taxon>Sordariomycetes</taxon>
        <taxon>Sordariomycetidae</taxon>
        <taxon>Sordariales</taxon>
        <taxon>Sordariaceae</taxon>
        <taxon>Sordaria</taxon>
    </lineage>
</organism>
<dbReference type="AlphaFoldDB" id="A0A8S8ZMX9"/>
<dbReference type="PANTHER" id="PTHR24148">
    <property type="entry name" value="ANKYRIN REPEAT DOMAIN-CONTAINING PROTEIN 39 HOMOLOG-RELATED"/>
    <property type="match status" value="1"/>
</dbReference>
<dbReference type="Proteomes" id="UP000433876">
    <property type="component" value="Unassembled WGS sequence"/>
</dbReference>